<dbReference type="Pfam" id="PF12973">
    <property type="entry name" value="Cupin_7"/>
    <property type="match status" value="1"/>
</dbReference>
<evidence type="ECO:0000259" key="2">
    <source>
        <dbReference type="Pfam" id="PF12973"/>
    </source>
</evidence>
<feature type="region of interest" description="Disordered" evidence="1">
    <location>
        <begin position="1"/>
        <end position="31"/>
    </location>
</feature>
<feature type="domain" description="ChrR-like cupin" evidence="2">
    <location>
        <begin position="24"/>
        <end position="119"/>
    </location>
</feature>
<dbReference type="AlphaFoldDB" id="A0A1G6V033"/>
<accession>A0A1G6V033</accession>
<dbReference type="PANTHER" id="PTHR40112:SF1">
    <property type="entry name" value="H2HPP ISOMERASE"/>
    <property type="match status" value="1"/>
</dbReference>
<dbReference type="SUPFAM" id="SSF51182">
    <property type="entry name" value="RmlC-like cupins"/>
    <property type="match status" value="1"/>
</dbReference>
<dbReference type="InterPro" id="IPR052535">
    <property type="entry name" value="Bacilysin_H2HPP_isomerase"/>
</dbReference>
<dbReference type="CDD" id="cd02237">
    <property type="entry name" value="cupin_DAD_ChrR"/>
    <property type="match status" value="1"/>
</dbReference>
<dbReference type="InterPro" id="IPR011051">
    <property type="entry name" value="RmlC_Cupin_sf"/>
</dbReference>
<sequence length="136" mass="14998">MPDGTKKPMRQRLLAPEASPPSTFLDPESMPWEESAFPGIRSKTLYSDPGGMCTLRLKLEPGAEVPLHEHTAIEQTYVLEGRFVDEEGECLPGQFVWRPAGNTHVAWAGPEGAVILSIFLKPNIFAAGQKFFTAEE</sequence>
<evidence type="ECO:0000313" key="4">
    <source>
        <dbReference type="Proteomes" id="UP000198925"/>
    </source>
</evidence>
<gene>
    <name evidence="3" type="ORF">SAMN04487779_100879</name>
</gene>
<reference evidence="3 4" key="1">
    <citation type="submission" date="2016-10" db="EMBL/GenBank/DDBJ databases">
        <authorList>
            <person name="de Groot N.N."/>
        </authorList>
    </citation>
    <scope>NUCLEOTIDE SEQUENCE [LARGE SCALE GENOMIC DNA]</scope>
    <source>
        <strain evidence="3 4">CPCC 100156</strain>
    </source>
</reference>
<name>A0A1G6V033_9PROT</name>
<protein>
    <submittedName>
        <fullName evidence="3">Anti-ECFsigma factor, ChrR</fullName>
    </submittedName>
</protein>
<dbReference type="PANTHER" id="PTHR40112">
    <property type="entry name" value="H2HPP ISOMERASE"/>
    <property type="match status" value="1"/>
</dbReference>
<proteinExistence type="predicted"/>
<organism evidence="3 4">
    <name type="scientific">Belnapia rosea</name>
    <dbReference type="NCBI Taxonomy" id="938405"/>
    <lineage>
        <taxon>Bacteria</taxon>
        <taxon>Pseudomonadati</taxon>
        <taxon>Pseudomonadota</taxon>
        <taxon>Alphaproteobacteria</taxon>
        <taxon>Acetobacterales</taxon>
        <taxon>Roseomonadaceae</taxon>
        <taxon>Belnapia</taxon>
    </lineage>
</organism>
<evidence type="ECO:0000256" key="1">
    <source>
        <dbReference type="SAM" id="MobiDB-lite"/>
    </source>
</evidence>
<keyword evidence="4" id="KW-1185">Reference proteome</keyword>
<dbReference type="RefSeq" id="WP_218127963.1">
    <property type="nucleotide sequence ID" value="NZ_FMZX01000008.1"/>
</dbReference>
<dbReference type="Proteomes" id="UP000198925">
    <property type="component" value="Unassembled WGS sequence"/>
</dbReference>
<dbReference type="EMBL" id="FMZX01000008">
    <property type="protein sequence ID" value="SDD46891.1"/>
    <property type="molecule type" value="Genomic_DNA"/>
</dbReference>
<evidence type="ECO:0000313" key="3">
    <source>
        <dbReference type="EMBL" id="SDD46891.1"/>
    </source>
</evidence>
<dbReference type="InterPro" id="IPR014710">
    <property type="entry name" value="RmlC-like_jellyroll"/>
</dbReference>
<dbReference type="STRING" id="938405.SAMN02927895_04395"/>
<dbReference type="InterPro" id="IPR025979">
    <property type="entry name" value="ChrR-like_cupin_dom"/>
</dbReference>
<dbReference type="Gene3D" id="2.60.120.10">
    <property type="entry name" value="Jelly Rolls"/>
    <property type="match status" value="1"/>
</dbReference>